<protein>
    <submittedName>
        <fullName evidence="2">Uncharacterized protein</fullName>
    </submittedName>
</protein>
<sequence>MCEKCKGCTGFDPGSATTITSKTKCARPKCKHKQKHHKEASVKSVVSLWQTKARTDIAVAETNRGLKSKPPGSSTEGRATRSGKRKKAAPTRKTFGVGSIQLSPNGILDGNLRQTKAQQCTEPGMKTLPAPDGITFNDLVTAGLAVIATDGNIQFYVDATEDEIDGALRDHFPLPFEYDTLRHPSATGRRWGLVTRANRRLSAVTASKVTGSTLKLYKGGQGKSPTEARLHFVLVDKIPSHIVSNLPAAIEALKRGEYVDSDSEADADDDADEDDDDDEAAPVPRRRSQRGKGKAKQQPESQSDSDSADSDSESDESGDEDKSEWKGTGSGNDNEDDTSSNANEIPQRDDDDDDAMDVPSPKPRGALKRSRSAERFMSSKRLHLDPSVIESDNDDCNSMSAGAGPSRIREQPHRAAAAPRVVPPSPRYRDLLPKVANPWKSV</sequence>
<dbReference type="EMBL" id="JACAZE010000004">
    <property type="protein sequence ID" value="KAF7318564.1"/>
    <property type="molecule type" value="Genomic_DNA"/>
</dbReference>
<evidence type="ECO:0000313" key="2">
    <source>
        <dbReference type="EMBL" id="KAF7318564.1"/>
    </source>
</evidence>
<reference evidence="2" key="1">
    <citation type="submission" date="2020-05" db="EMBL/GenBank/DDBJ databases">
        <title>Mycena genomes resolve the evolution of fungal bioluminescence.</title>
        <authorList>
            <person name="Tsai I.J."/>
        </authorList>
    </citation>
    <scope>NUCLEOTIDE SEQUENCE</scope>
    <source>
        <strain evidence="2">110903Hualien_Pintung</strain>
    </source>
</reference>
<proteinExistence type="predicted"/>
<comment type="caution">
    <text evidence="2">The sequence shown here is derived from an EMBL/GenBank/DDBJ whole genome shotgun (WGS) entry which is preliminary data.</text>
</comment>
<organism evidence="2 3">
    <name type="scientific">Mycena chlorophos</name>
    <name type="common">Agaric fungus</name>
    <name type="synonym">Agaricus chlorophos</name>
    <dbReference type="NCBI Taxonomy" id="658473"/>
    <lineage>
        <taxon>Eukaryota</taxon>
        <taxon>Fungi</taxon>
        <taxon>Dikarya</taxon>
        <taxon>Basidiomycota</taxon>
        <taxon>Agaricomycotina</taxon>
        <taxon>Agaricomycetes</taxon>
        <taxon>Agaricomycetidae</taxon>
        <taxon>Agaricales</taxon>
        <taxon>Marasmiineae</taxon>
        <taxon>Mycenaceae</taxon>
        <taxon>Mycena</taxon>
    </lineage>
</organism>
<accession>A0A8H6WN96</accession>
<keyword evidence="3" id="KW-1185">Reference proteome</keyword>
<evidence type="ECO:0000256" key="1">
    <source>
        <dbReference type="SAM" id="MobiDB-lite"/>
    </source>
</evidence>
<feature type="compositionally biased region" description="Acidic residues" evidence="1">
    <location>
        <begin position="306"/>
        <end position="322"/>
    </location>
</feature>
<dbReference type="AlphaFoldDB" id="A0A8H6WN96"/>
<name>A0A8H6WN96_MYCCL</name>
<evidence type="ECO:0000313" key="3">
    <source>
        <dbReference type="Proteomes" id="UP000613580"/>
    </source>
</evidence>
<dbReference type="Proteomes" id="UP000613580">
    <property type="component" value="Unassembled WGS sequence"/>
</dbReference>
<feature type="compositionally biased region" description="Acidic residues" evidence="1">
    <location>
        <begin position="259"/>
        <end position="280"/>
    </location>
</feature>
<feature type="compositionally biased region" description="Basic residues" evidence="1">
    <location>
        <begin position="81"/>
        <end position="90"/>
    </location>
</feature>
<gene>
    <name evidence="2" type="ORF">HMN09_00366700</name>
</gene>
<feature type="compositionally biased region" description="Basic residues" evidence="1">
    <location>
        <begin position="284"/>
        <end position="295"/>
    </location>
</feature>
<feature type="region of interest" description="Disordered" evidence="1">
    <location>
        <begin position="60"/>
        <end position="93"/>
    </location>
</feature>
<feature type="region of interest" description="Disordered" evidence="1">
    <location>
        <begin position="257"/>
        <end position="429"/>
    </location>
</feature>